<organism evidence="1 2">
    <name type="scientific">Photobacterium kishitanii</name>
    <dbReference type="NCBI Taxonomy" id="318456"/>
    <lineage>
        <taxon>Bacteria</taxon>
        <taxon>Pseudomonadati</taxon>
        <taxon>Pseudomonadota</taxon>
        <taxon>Gammaproteobacteria</taxon>
        <taxon>Vibrionales</taxon>
        <taxon>Vibrionaceae</taxon>
        <taxon>Photobacterium</taxon>
    </lineage>
</organism>
<dbReference type="EMBL" id="PYNF01000003">
    <property type="protein sequence ID" value="PSV00422.1"/>
    <property type="molecule type" value="Genomic_DNA"/>
</dbReference>
<evidence type="ECO:0000313" key="2">
    <source>
        <dbReference type="Proteomes" id="UP000241426"/>
    </source>
</evidence>
<sequence>MCKEQFRIVLIHQYRDSHKKICESSDGNFAPELNVGEILIDTLPEKGKEFTHDNHVYKCLQCRTKADNHLKDFDATVIAVFVKNDYSSNK</sequence>
<gene>
    <name evidence="1" type="ORF">C9J27_04640</name>
</gene>
<dbReference type="Proteomes" id="UP000241426">
    <property type="component" value="Unassembled WGS sequence"/>
</dbReference>
<protein>
    <submittedName>
        <fullName evidence="1">Uncharacterized protein</fullName>
    </submittedName>
</protein>
<reference evidence="1 2" key="1">
    <citation type="submission" date="2018-01" db="EMBL/GenBank/DDBJ databases">
        <title>Whole genome sequencing of Histamine producing bacteria.</title>
        <authorList>
            <person name="Butler K."/>
        </authorList>
    </citation>
    <scope>NUCLEOTIDE SEQUENCE [LARGE SCALE GENOMIC DNA]</scope>
    <source>
        <strain evidence="1 2">FS-7.2</strain>
    </source>
</reference>
<comment type="caution">
    <text evidence="1">The sequence shown here is derived from an EMBL/GenBank/DDBJ whole genome shotgun (WGS) entry which is preliminary data.</text>
</comment>
<accession>A0A2T3KL37</accession>
<name>A0A2T3KL37_9GAMM</name>
<dbReference type="AlphaFoldDB" id="A0A2T3KL37"/>
<evidence type="ECO:0000313" key="1">
    <source>
        <dbReference type="EMBL" id="PSV00422.1"/>
    </source>
</evidence>
<dbReference type="RefSeq" id="WP_107289052.1">
    <property type="nucleotide sequence ID" value="NZ_PYNF01000003.1"/>
</dbReference>
<proteinExistence type="predicted"/>